<dbReference type="SUPFAM" id="SSF46955">
    <property type="entry name" value="Putative DNA-binding domain"/>
    <property type="match status" value="1"/>
</dbReference>
<dbReference type="InterPro" id="IPR010093">
    <property type="entry name" value="SinI_DNA-bd"/>
</dbReference>
<sequence>MPRNERRCPLVADSTQSFEPQLLKESEAARWLNIGKRKLWSLRASGAIPIVRIGRSVRFDVDDLRDYVAKNKVGIADA</sequence>
<accession>A0A5B1CMM7</accession>
<proteinExistence type="predicted"/>
<dbReference type="NCBIfam" id="TIGR01764">
    <property type="entry name" value="excise"/>
    <property type="match status" value="1"/>
</dbReference>
<comment type="caution">
    <text evidence="2">The sequence shown here is derived from an EMBL/GenBank/DDBJ whole genome shotgun (WGS) entry which is preliminary data.</text>
</comment>
<dbReference type="InterPro" id="IPR009061">
    <property type="entry name" value="DNA-bd_dom_put_sf"/>
</dbReference>
<dbReference type="Pfam" id="PF12728">
    <property type="entry name" value="HTH_17"/>
    <property type="match status" value="1"/>
</dbReference>
<dbReference type="GO" id="GO:0003677">
    <property type="term" value="F:DNA binding"/>
    <property type="evidence" value="ECO:0007669"/>
    <property type="project" value="InterPro"/>
</dbReference>
<evidence type="ECO:0000313" key="2">
    <source>
        <dbReference type="EMBL" id="KAA1261602.1"/>
    </source>
</evidence>
<gene>
    <name evidence="2" type="ORF">LF1_41530</name>
</gene>
<evidence type="ECO:0000313" key="3">
    <source>
        <dbReference type="Proteomes" id="UP000322699"/>
    </source>
</evidence>
<dbReference type="EMBL" id="VRLW01000001">
    <property type="protein sequence ID" value="KAA1261602.1"/>
    <property type="molecule type" value="Genomic_DNA"/>
</dbReference>
<reference evidence="2 3" key="1">
    <citation type="submission" date="2019-08" db="EMBL/GenBank/DDBJ databases">
        <title>Deep-cultivation of Planctomycetes and their phenomic and genomic characterization uncovers novel biology.</title>
        <authorList>
            <person name="Wiegand S."/>
            <person name="Jogler M."/>
            <person name="Boedeker C."/>
            <person name="Pinto D."/>
            <person name="Vollmers J."/>
            <person name="Rivas-Marin E."/>
            <person name="Kohn T."/>
            <person name="Peeters S.H."/>
            <person name="Heuer A."/>
            <person name="Rast P."/>
            <person name="Oberbeckmann S."/>
            <person name="Bunk B."/>
            <person name="Jeske O."/>
            <person name="Meyerdierks A."/>
            <person name="Storesund J.E."/>
            <person name="Kallscheuer N."/>
            <person name="Luecker S."/>
            <person name="Lage O.M."/>
            <person name="Pohl T."/>
            <person name="Merkel B.J."/>
            <person name="Hornburger P."/>
            <person name="Mueller R.-W."/>
            <person name="Bruemmer F."/>
            <person name="Labrenz M."/>
            <person name="Spormann A.M."/>
            <person name="Op Den Camp H."/>
            <person name="Overmann J."/>
            <person name="Amann R."/>
            <person name="Jetten M.S.M."/>
            <person name="Mascher T."/>
            <person name="Medema M.H."/>
            <person name="Devos D.P."/>
            <person name="Kaster A.-K."/>
            <person name="Ovreas L."/>
            <person name="Rohde M."/>
            <person name="Galperin M.Y."/>
            <person name="Jogler C."/>
        </authorList>
    </citation>
    <scope>NUCLEOTIDE SEQUENCE [LARGE SCALE GENOMIC DNA]</scope>
    <source>
        <strain evidence="2 3">LF1</strain>
    </source>
</reference>
<keyword evidence="3" id="KW-1185">Reference proteome</keyword>
<dbReference type="InterPro" id="IPR041657">
    <property type="entry name" value="HTH_17"/>
</dbReference>
<organism evidence="2 3">
    <name type="scientific">Rubripirellula obstinata</name>
    <dbReference type="NCBI Taxonomy" id="406547"/>
    <lineage>
        <taxon>Bacteria</taxon>
        <taxon>Pseudomonadati</taxon>
        <taxon>Planctomycetota</taxon>
        <taxon>Planctomycetia</taxon>
        <taxon>Pirellulales</taxon>
        <taxon>Pirellulaceae</taxon>
        <taxon>Rubripirellula</taxon>
    </lineage>
</organism>
<name>A0A5B1CMM7_9BACT</name>
<evidence type="ECO:0000259" key="1">
    <source>
        <dbReference type="Pfam" id="PF12728"/>
    </source>
</evidence>
<dbReference type="Proteomes" id="UP000322699">
    <property type="component" value="Unassembled WGS sequence"/>
</dbReference>
<dbReference type="AlphaFoldDB" id="A0A5B1CMM7"/>
<feature type="domain" description="Helix-turn-helix" evidence="1">
    <location>
        <begin position="23"/>
        <end position="71"/>
    </location>
</feature>
<protein>
    <submittedName>
        <fullName evidence="2">Helix-turn-helix domain protein</fullName>
    </submittedName>
</protein>